<protein>
    <submittedName>
        <fullName evidence="5">Maltose/maltodextrin-binding protein</fullName>
    </submittedName>
</protein>
<dbReference type="OrthoDB" id="9764072at2"/>
<dbReference type="RefSeq" id="WP_029576950.1">
    <property type="nucleotide sequence ID" value="NZ_JGZT01000001.1"/>
</dbReference>
<dbReference type="PROSITE" id="PS51257">
    <property type="entry name" value="PROKAR_LIPOPROTEIN"/>
    <property type="match status" value="1"/>
</dbReference>
<organism evidence="5 6">
    <name type="scientific">Bifidobacterium thermacidophilum subsp. thermacidophilum</name>
    <dbReference type="NCBI Taxonomy" id="79262"/>
    <lineage>
        <taxon>Bacteria</taxon>
        <taxon>Bacillati</taxon>
        <taxon>Actinomycetota</taxon>
        <taxon>Actinomycetes</taxon>
        <taxon>Bifidobacteriales</taxon>
        <taxon>Bifidobacteriaceae</taxon>
        <taxon>Bifidobacterium</taxon>
    </lineage>
</organism>
<gene>
    <name evidence="5" type="ORF">THER5_1628</name>
</gene>
<dbReference type="Pfam" id="PF13416">
    <property type="entry name" value="SBP_bac_8"/>
    <property type="match status" value="1"/>
</dbReference>
<evidence type="ECO:0000256" key="1">
    <source>
        <dbReference type="ARBA" id="ARBA00008520"/>
    </source>
</evidence>
<dbReference type="Gene3D" id="3.40.190.10">
    <property type="entry name" value="Periplasmic binding protein-like II"/>
    <property type="match status" value="2"/>
</dbReference>
<proteinExistence type="inferred from homology"/>
<keyword evidence="3 4" id="KW-0732">Signal</keyword>
<dbReference type="EMBL" id="JGZT01000001">
    <property type="protein sequence ID" value="KFJ04822.1"/>
    <property type="molecule type" value="Genomic_DNA"/>
</dbReference>
<evidence type="ECO:0000256" key="3">
    <source>
        <dbReference type="ARBA" id="ARBA00022729"/>
    </source>
</evidence>
<evidence type="ECO:0000313" key="5">
    <source>
        <dbReference type="EMBL" id="KFJ04822.1"/>
    </source>
</evidence>
<dbReference type="SUPFAM" id="SSF53850">
    <property type="entry name" value="Periplasmic binding protein-like II"/>
    <property type="match status" value="1"/>
</dbReference>
<feature type="chain" id="PRO_5039003396" evidence="4">
    <location>
        <begin position="23"/>
        <end position="421"/>
    </location>
</feature>
<sequence>MTYMKKILGVTAAVAMLLGASACGSSNNGGTAAKSTQAIKLTVWGPSEDQAKSSSWLPTMEKQFEKAHPEYKITWKNAVVSEGDAGTTVKQDPSAAADVYMFANDQLGTLLGAQAIGEVSDDAKAQIKKQDDDAIIKSVTGTDGKIYGVPFTGNTYFMYYNKSKFSSDDIKSLDTMLQKGKVSFNLGNSWYLPAFYTGAGMTLFGKDGSNAKDGIKMDSAAATDVTKYLVDLVKNPNFVVDNDEGAGLAAMQNGTVDAIFSGTWSAADVKKALGDNYAAAQLPSFTTSAGETYQMKAFYGSKAVAFNPNSKYPQAAAEFATYLGSTEAQKAHYTMRQIVPTDKSLASTYKNDPAAVAQNDTIANTSILQPTIAAMGNFWDPCKTFGTAIVNGDVNAGNAQAKAQAWLDGYKNIASTSSSSK</sequence>
<dbReference type="GO" id="GO:0042956">
    <property type="term" value="P:maltodextrin transmembrane transport"/>
    <property type="evidence" value="ECO:0007669"/>
    <property type="project" value="TreeGrafter"/>
</dbReference>
<dbReference type="GO" id="GO:0055052">
    <property type="term" value="C:ATP-binding cassette (ABC) transporter complex, substrate-binding subunit-containing"/>
    <property type="evidence" value="ECO:0007669"/>
    <property type="project" value="TreeGrafter"/>
</dbReference>
<dbReference type="Proteomes" id="UP000029003">
    <property type="component" value="Unassembled WGS sequence"/>
</dbReference>
<dbReference type="AlphaFoldDB" id="A0A087EAM1"/>
<keyword evidence="2" id="KW-0813">Transport</keyword>
<comment type="caution">
    <text evidence="5">The sequence shown here is derived from an EMBL/GenBank/DDBJ whole genome shotgun (WGS) entry which is preliminary data.</text>
</comment>
<dbReference type="PANTHER" id="PTHR30061">
    <property type="entry name" value="MALTOSE-BINDING PERIPLASMIC PROTEIN"/>
    <property type="match status" value="1"/>
</dbReference>
<dbReference type="PANTHER" id="PTHR30061:SF50">
    <property type="entry name" value="MALTOSE_MALTODEXTRIN-BINDING PERIPLASMIC PROTEIN"/>
    <property type="match status" value="1"/>
</dbReference>
<feature type="signal peptide" evidence="4">
    <location>
        <begin position="1"/>
        <end position="22"/>
    </location>
</feature>
<dbReference type="InterPro" id="IPR006059">
    <property type="entry name" value="SBP"/>
</dbReference>
<name>A0A087EAM1_9BIFI</name>
<accession>A0A087EAM1</accession>
<reference evidence="5 6" key="1">
    <citation type="submission" date="2014-03" db="EMBL/GenBank/DDBJ databases">
        <title>Genomics of Bifidobacteria.</title>
        <authorList>
            <person name="Ventura M."/>
            <person name="Milani C."/>
            <person name="Lugli G.A."/>
        </authorList>
    </citation>
    <scope>NUCLEOTIDE SEQUENCE [LARGE SCALE GENOMIC DNA]</scope>
    <source>
        <strain evidence="5 6">LMG 21395</strain>
    </source>
</reference>
<evidence type="ECO:0000313" key="6">
    <source>
        <dbReference type="Proteomes" id="UP000029003"/>
    </source>
</evidence>
<dbReference type="GO" id="GO:1901982">
    <property type="term" value="F:maltose binding"/>
    <property type="evidence" value="ECO:0007669"/>
    <property type="project" value="TreeGrafter"/>
</dbReference>
<evidence type="ECO:0000256" key="2">
    <source>
        <dbReference type="ARBA" id="ARBA00022448"/>
    </source>
</evidence>
<evidence type="ECO:0000256" key="4">
    <source>
        <dbReference type="SAM" id="SignalP"/>
    </source>
</evidence>
<comment type="similarity">
    <text evidence="1">Belongs to the bacterial solute-binding protein 1 family.</text>
</comment>
<dbReference type="GO" id="GO:0015768">
    <property type="term" value="P:maltose transport"/>
    <property type="evidence" value="ECO:0007669"/>
    <property type="project" value="TreeGrafter"/>
</dbReference>